<protein>
    <submittedName>
        <fullName evidence="1">Uncharacterized protein</fullName>
    </submittedName>
</protein>
<name>A0ABR7US51_9FLAO</name>
<evidence type="ECO:0000313" key="2">
    <source>
        <dbReference type="Proteomes" id="UP000661715"/>
    </source>
</evidence>
<gene>
    <name evidence="1" type="ORF">B6A10_09805</name>
</gene>
<organism evidence="1 2">
    <name type="scientific">Flavobacterium pokkalii</name>
    <dbReference type="NCBI Taxonomy" id="1940408"/>
    <lineage>
        <taxon>Bacteria</taxon>
        <taxon>Pseudomonadati</taxon>
        <taxon>Bacteroidota</taxon>
        <taxon>Flavobacteriia</taxon>
        <taxon>Flavobacteriales</taxon>
        <taxon>Flavobacteriaceae</taxon>
        <taxon>Flavobacterium</taxon>
    </lineage>
</organism>
<evidence type="ECO:0000313" key="1">
    <source>
        <dbReference type="EMBL" id="MBD0725472.1"/>
    </source>
</evidence>
<dbReference type="Proteomes" id="UP000661715">
    <property type="component" value="Unassembled WGS sequence"/>
</dbReference>
<reference evidence="1 2" key="1">
    <citation type="journal article" date="2020" name="Microbiol. Res.">
        <title>Flavobacterium pokkalii sp. nov., a novel plant growth promoting native rhizobacteria isolated from pokkali rice grown in coastal saline affected agricultural regions of southern India, Kerala.</title>
        <authorList>
            <person name="Menon R.R."/>
            <person name="Kumari S."/>
            <person name="Viver T."/>
            <person name="Rameshkumar N."/>
        </authorList>
    </citation>
    <scope>NUCLEOTIDE SEQUENCE [LARGE SCALE GENOMIC DNA]</scope>
    <source>
        <strain evidence="1 2">L1I52</strain>
    </source>
</reference>
<sequence length="123" mass="13960">MSKKYIAFGVKPENMLKEVAVKAKKNKINPLYGVPDYSYEVDKKEANKFYNFVDYLEQKLRGVYNINYDSIIATDASKLSFVLFIDGFQAVDGNQLLAVSPDEALRIEVVSGEHIKQLYGNLL</sequence>
<keyword evidence="2" id="KW-1185">Reference proteome</keyword>
<dbReference type="EMBL" id="NASZ01000014">
    <property type="protein sequence ID" value="MBD0725472.1"/>
    <property type="molecule type" value="Genomic_DNA"/>
</dbReference>
<comment type="caution">
    <text evidence="1">The sequence shown here is derived from an EMBL/GenBank/DDBJ whole genome shotgun (WGS) entry which is preliminary data.</text>
</comment>
<proteinExistence type="predicted"/>
<accession>A0ABR7US51</accession>